<dbReference type="PANTHER" id="PTHR40448">
    <property type="entry name" value="TWO-COMPONENT SENSOR HISTIDINE KINASE"/>
    <property type="match status" value="1"/>
</dbReference>
<organism evidence="9 10">
    <name type="scientific">Anaerosalibacter bizertensis</name>
    <dbReference type="NCBI Taxonomy" id="932217"/>
    <lineage>
        <taxon>Bacteria</taxon>
        <taxon>Bacillati</taxon>
        <taxon>Bacillota</taxon>
        <taxon>Tissierellia</taxon>
        <taxon>Tissierellales</taxon>
        <taxon>Sporanaerobacteraceae</taxon>
        <taxon>Anaerosalibacter</taxon>
    </lineage>
</organism>
<dbReference type="AlphaFoldDB" id="A0A844FEI6"/>
<dbReference type="EC" id="2.7.13.3" evidence="2"/>
<evidence type="ECO:0000256" key="7">
    <source>
        <dbReference type="SAM" id="Phobius"/>
    </source>
</evidence>
<name>A0A844FEI6_9FIRM</name>
<proteinExistence type="predicted"/>
<evidence type="ECO:0000256" key="2">
    <source>
        <dbReference type="ARBA" id="ARBA00012438"/>
    </source>
</evidence>
<dbReference type="EMBL" id="VULR01000001">
    <property type="protein sequence ID" value="MSS42407.1"/>
    <property type="molecule type" value="Genomic_DNA"/>
</dbReference>
<feature type="transmembrane region" description="Helical" evidence="7">
    <location>
        <begin position="171"/>
        <end position="193"/>
    </location>
</feature>
<dbReference type="InterPro" id="IPR005467">
    <property type="entry name" value="His_kinase_dom"/>
</dbReference>
<feature type="transmembrane region" description="Helical" evidence="7">
    <location>
        <begin position="125"/>
        <end position="145"/>
    </location>
</feature>
<keyword evidence="4" id="KW-0808">Transferase</keyword>
<accession>A0A844FEI6</accession>
<feature type="transmembrane region" description="Helical" evidence="7">
    <location>
        <begin position="6"/>
        <end position="28"/>
    </location>
</feature>
<evidence type="ECO:0000256" key="1">
    <source>
        <dbReference type="ARBA" id="ARBA00000085"/>
    </source>
</evidence>
<dbReference type="PANTHER" id="PTHR40448:SF1">
    <property type="entry name" value="TWO-COMPONENT SENSOR HISTIDINE KINASE"/>
    <property type="match status" value="1"/>
</dbReference>
<keyword evidence="6" id="KW-0902">Two-component regulatory system</keyword>
<dbReference type="Gene3D" id="1.10.287.130">
    <property type="match status" value="1"/>
</dbReference>
<dbReference type="OrthoDB" id="1634477at2"/>
<dbReference type="SUPFAM" id="SSF55874">
    <property type="entry name" value="ATPase domain of HSP90 chaperone/DNA topoisomerase II/histidine kinase"/>
    <property type="match status" value="1"/>
</dbReference>
<comment type="catalytic activity">
    <reaction evidence="1">
        <text>ATP + protein L-histidine = ADP + protein N-phospho-L-histidine.</text>
        <dbReference type="EC" id="2.7.13.3"/>
    </reaction>
</comment>
<dbReference type="Pfam" id="PF02518">
    <property type="entry name" value="HATPase_c"/>
    <property type="match status" value="1"/>
</dbReference>
<dbReference type="PROSITE" id="PS50109">
    <property type="entry name" value="HIS_KIN"/>
    <property type="match status" value="1"/>
</dbReference>
<keyword evidence="7" id="KW-0472">Membrane</keyword>
<dbReference type="Gene3D" id="3.30.565.10">
    <property type="entry name" value="Histidine kinase-like ATPase, C-terminal domain"/>
    <property type="match status" value="1"/>
</dbReference>
<feature type="domain" description="Histidine kinase" evidence="8">
    <location>
        <begin position="340"/>
        <end position="443"/>
    </location>
</feature>
<feature type="transmembrane region" description="Helical" evidence="7">
    <location>
        <begin position="85"/>
        <end position="105"/>
    </location>
</feature>
<dbReference type="InterPro" id="IPR016120">
    <property type="entry name" value="Sig_transdc_His_kin_SpoOB"/>
</dbReference>
<keyword evidence="5" id="KW-0418">Kinase</keyword>
<feature type="transmembrane region" description="Helical" evidence="7">
    <location>
        <begin position="61"/>
        <end position="80"/>
    </location>
</feature>
<dbReference type="PRINTS" id="PR00344">
    <property type="entry name" value="BCTRLSENSOR"/>
</dbReference>
<gene>
    <name evidence="9" type="ORF">FYJ27_01465</name>
</gene>
<evidence type="ECO:0000256" key="3">
    <source>
        <dbReference type="ARBA" id="ARBA00022553"/>
    </source>
</evidence>
<evidence type="ECO:0000256" key="6">
    <source>
        <dbReference type="ARBA" id="ARBA00023012"/>
    </source>
</evidence>
<reference evidence="9 10" key="1">
    <citation type="submission" date="2019-08" db="EMBL/GenBank/DDBJ databases">
        <title>In-depth cultivation of the pig gut microbiome towards novel bacterial diversity and tailored functional studies.</title>
        <authorList>
            <person name="Wylensek D."/>
            <person name="Hitch T.C.A."/>
            <person name="Clavel T."/>
        </authorList>
    </citation>
    <scope>NUCLEOTIDE SEQUENCE [LARGE SCALE GENOMIC DNA]</scope>
    <source>
        <strain evidence="9 10">Med78-601-WT-4W-RMD-3</strain>
    </source>
</reference>
<evidence type="ECO:0000256" key="4">
    <source>
        <dbReference type="ARBA" id="ARBA00022679"/>
    </source>
</evidence>
<dbReference type="InterPro" id="IPR036890">
    <property type="entry name" value="HATPase_C_sf"/>
</dbReference>
<evidence type="ECO:0000313" key="9">
    <source>
        <dbReference type="EMBL" id="MSS42407.1"/>
    </source>
</evidence>
<feature type="transmembrane region" description="Helical" evidence="7">
    <location>
        <begin position="40"/>
        <end position="55"/>
    </location>
</feature>
<sequence>MSMLYSIPWYVVLFQSIPEMFLLIILGFKLFNIDVNFKKTLLVSLLISIIVYIVRKFASVYGFHTVIFIFFSLILIRIILKMNIAYSFICIVTSLLIDGLLQSILTPVLLSLFQSAPEGLITSPWLNIVLFIPSGLLMFLLYIFIKKRKVFLFDLKIYENDAKYLFKDKSLLVLFTVLIQGIFITVMNQTFYLSQQTYVLGGIEYTIINIIISVFTILVLFSIKGLGDDIKDKVEMSLLKTHLEQIEDLFKALRVQSHEHKRHIQTIQAMVYLDEIASAKEYIDGLSEGYSYTDDIIYVENMALTALINGKRKVAEISNIDFKFSINCSLGELKIDSWDLCSILGNLLDNAFEAVRKEKHHRLVKLDIDCSEGTYIMEVSNNGAKISKDQMDKLFEPGYTTKESVGRGYGLFLIKNLLDKYKGSIEVYSTDKTLFKIILPKGEGNRND</sequence>
<feature type="transmembrane region" description="Helical" evidence="7">
    <location>
        <begin position="205"/>
        <end position="223"/>
    </location>
</feature>
<dbReference type="InterPro" id="IPR003594">
    <property type="entry name" value="HATPase_dom"/>
</dbReference>
<evidence type="ECO:0000313" key="10">
    <source>
        <dbReference type="Proteomes" id="UP000462760"/>
    </source>
</evidence>
<protein>
    <recommendedName>
        <fullName evidence="2">histidine kinase</fullName>
        <ecNumber evidence="2">2.7.13.3</ecNumber>
    </recommendedName>
</protein>
<evidence type="ECO:0000259" key="8">
    <source>
        <dbReference type="PROSITE" id="PS50109"/>
    </source>
</evidence>
<keyword evidence="3" id="KW-0597">Phosphoprotein</keyword>
<dbReference type="GO" id="GO:0000155">
    <property type="term" value="F:phosphorelay sensor kinase activity"/>
    <property type="evidence" value="ECO:0007669"/>
    <property type="project" value="InterPro"/>
</dbReference>
<dbReference type="Proteomes" id="UP000462760">
    <property type="component" value="Unassembled WGS sequence"/>
</dbReference>
<keyword evidence="7" id="KW-0812">Transmembrane</keyword>
<dbReference type="GO" id="GO:0042802">
    <property type="term" value="F:identical protein binding"/>
    <property type="evidence" value="ECO:0007669"/>
    <property type="project" value="TreeGrafter"/>
</dbReference>
<comment type="caution">
    <text evidence="9">The sequence shown here is derived from an EMBL/GenBank/DDBJ whole genome shotgun (WGS) entry which is preliminary data.</text>
</comment>
<dbReference type="SMART" id="SM00387">
    <property type="entry name" value="HATPase_c"/>
    <property type="match status" value="1"/>
</dbReference>
<dbReference type="SUPFAM" id="SSF55890">
    <property type="entry name" value="Sporulation response regulatory protein Spo0B"/>
    <property type="match status" value="1"/>
</dbReference>
<keyword evidence="7" id="KW-1133">Transmembrane helix</keyword>
<evidence type="ECO:0000256" key="5">
    <source>
        <dbReference type="ARBA" id="ARBA00022777"/>
    </source>
</evidence>
<dbReference type="InterPro" id="IPR004358">
    <property type="entry name" value="Sig_transdc_His_kin-like_C"/>
</dbReference>